<keyword evidence="3" id="KW-1185">Reference proteome</keyword>
<evidence type="ECO:0000313" key="3">
    <source>
        <dbReference type="Proteomes" id="UP000612585"/>
    </source>
</evidence>
<keyword evidence="1" id="KW-0732">Signal</keyword>
<accession>A0A8J3ZMM7</accession>
<evidence type="ECO:0000313" key="2">
    <source>
        <dbReference type="EMBL" id="GIJ64388.1"/>
    </source>
</evidence>
<name>A0A8J3ZMM7_9ACTN</name>
<sequence length="297" mass="30350">MLTRLIAFAAATAAAVLVSPAEMVRADPYTPVPVYCDQSPTPGCTVRARTPGQDRNVGTAAGGSQDCHDATGAVVPCYIEGRGSVGSDGCYYQHVDNGPPPAGSGGPGGWYVRSCHEARNFGPLGMPLDGTLVWLPNGAVPISPEVLARQAISRLNLPTPVIRINPAPPASQIVSVPSWFWVESASWGVRSATASVPGLAVTATARATKLVFDTGDRTTVTCDGPGTPWRAGMDATATSPCGHTYQQAGVFALRATVTWTVTWAGGGVTGAVAPLTTTATLAVQVIEAPALNGSVAG</sequence>
<evidence type="ECO:0008006" key="4">
    <source>
        <dbReference type="Google" id="ProtNLM"/>
    </source>
</evidence>
<comment type="caution">
    <text evidence="2">The sequence shown here is derived from an EMBL/GenBank/DDBJ whole genome shotgun (WGS) entry which is preliminary data.</text>
</comment>
<feature type="signal peptide" evidence="1">
    <location>
        <begin position="1"/>
        <end position="26"/>
    </location>
</feature>
<dbReference type="AlphaFoldDB" id="A0A8J3ZMM7"/>
<dbReference type="EMBL" id="BOPG01000115">
    <property type="protein sequence ID" value="GIJ64388.1"/>
    <property type="molecule type" value="Genomic_DNA"/>
</dbReference>
<reference evidence="2" key="1">
    <citation type="submission" date="2021-01" db="EMBL/GenBank/DDBJ databases">
        <title>Whole genome shotgun sequence of Virgisporangium aurantiacum NBRC 16421.</title>
        <authorList>
            <person name="Komaki H."/>
            <person name="Tamura T."/>
        </authorList>
    </citation>
    <scope>NUCLEOTIDE SEQUENCE</scope>
    <source>
        <strain evidence="2">NBRC 16421</strain>
    </source>
</reference>
<proteinExistence type="predicted"/>
<dbReference type="RefSeq" id="WP_204012859.1">
    <property type="nucleotide sequence ID" value="NZ_BOPG01000115.1"/>
</dbReference>
<protein>
    <recommendedName>
        <fullName evidence="4">PKD domain-containing protein</fullName>
    </recommendedName>
</protein>
<gene>
    <name evidence="2" type="ORF">Vau01_119040</name>
</gene>
<evidence type="ECO:0000256" key="1">
    <source>
        <dbReference type="SAM" id="SignalP"/>
    </source>
</evidence>
<organism evidence="2 3">
    <name type="scientific">Virgisporangium aurantiacum</name>
    <dbReference type="NCBI Taxonomy" id="175570"/>
    <lineage>
        <taxon>Bacteria</taxon>
        <taxon>Bacillati</taxon>
        <taxon>Actinomycetota</taxon>
        <taxon>Actinomycetes</taxon>
        <taxon>Micromonosporales</taxon>
        <taxon>Micromonosporaceae</taxon>
        <taxon>Virgisporangium</taxon>
    </lineage>
</organism>
<dbReference type="Proteomes" id="UP000612585">
    <property type="component" value="Unassembled WGS sequence"/>
</dbReference>
<feature type="chain" id="PRO_5035179982" description="PKD domain-containing protein" evidence="1">
    <location>
        <begin position="27"/>
        <end position="297"/>
    </location>
</feature>